<evidence type="ECO:0000313" key="2">
    <source>
        <dbReference type="Proteomes" id="UP001152561"/>
    </source>
</evidence>
<dbReference type="PANTHER" id="PTHR33710">
    <property type="entry name" value="BNAC02G09200D PROTEIN"/>
    <property type="match status" value="1"/>
</dbReference>
<sequence length="158" mass="18928">MLLWLKHKVFKVCCMLYNLPLYGSTGWHFAWCNRQRAVTRVYSKIDWALGNFHWIQDYVHVEAEFMNPSVSDHSFILKKCCQHTLLHPKPFKLYTNIMELPQFSDIVKSTWQHQYYGKPMMQLWNKLKDLKPQLKDINTHMASYSHKLALAREKLDII</sequence>
<dbReference type="PANTHER" id="PTHR33710:SF82">
    <property type="match status" value="1"/>
</dbReference>
<protein>
    <submittedName>
        <fullName evidence="1">Uncharacterized protein</fullName>
    </submittedName>
</protein>
<keyword evidence="2" id="KW-1185">Reference proteome</keyword>
<gene>
    <name evidence="1" type="ORF">K7X08_035176</name>
</gene>
<comment type="caution">
    <text evidence="1">The sequence shown here is derived from an EMBL/GenBank/DDBJ whole genome shotgun (WGS) entry which is preliminary data.</text>
</comment>
<organism evidence="1 2">
    <name type="scientific">Anisodus acutangulus</name>
    <dbReference type="NCBI Taxonomy" id="402998"/>
    <lineage>
        <taxon>Eukaryota</taxon>
        <taxon>Viridiplantae</taxon>
        <taxon>Streptophyta</taxon>
        <taxon>Embryophyta</taxon>
        <taxon>Tracheophyta</taxon>
        <taxon>Spermatophyta</taxon>
        <taxon>Magnoliopsida</taxon>
        <taxon>eudicotyledons</taxon>
        <taxon>Gunneridae</taxon>
        <taxon>Pentapetalae</taxon>
        <taxon>asterids</taxon>
        <taxon>lamiids</taxon>
        <taxon>Solanales</taxon>
        <taxon>Solanaceae</taxon>
        <taxon>Solanoideae</taxon>
        <taxon>Hyoscyameae</taxon>
        <taxon>Anisodus</taxon>
    </lineage>
</organism>
<evidence type="ECO:0000313" key="1">
    <source>
        <dbReference type="EMBL" id="KAJ8536775.1"/>
    </source>
</evidence>
<reference evidence="2" key="1">
    <citation type="journal article" date="2023" name="Proc. Natl. Acad. Sci. U.S.A.">
        <title>Genomic and structural basis for evolution of tropane alkaloid biosynthesis.</title>
        <authorList>
            <person name="Wanga Y.-J."/>
            <person name="Taina T."/>
            <person name="Yua J.-Y."/>
            <person name="Lia J."/>
            <person name="Xua B."/>
            <person name="Chenc J."/>
            <person name="D'Auriad J.C."/>
            <person name="Huanga J.-P."/>
            <person name="Huanga S.-X."/>
        </authorList>
    </citation>
    <scope>NUCLEOTIDE SEQUENCE [LARGE SCALE GENOMIC DNA]</scope>
    <source>
        <strain evidence="2">cv. KIB-2019</strain>
    </source>
</reference>
<proteinExistence type="predicted"/>
<name>A0A9Q1R0C7_9SOLA</name>
<dbReference type="AlphaFoldDB" id="A0A9Q1R0C7"/>
<dbReference type="EMBL" id="JAJAGQ010000018">
    <property type="protein sequence ID" value="KAJ8536775.1"/>
    <property type="molecule type" value="Genomic_DNA"/>
</dbReference>
<dbReference type="Proteomes" id="UP001152561">
    <property type="component" value="Unassembled WGS sequence"/>
</dbReference>
<accession>A0A9Q1R0C7</accession>
<dbReference type="OrthoDB" id="1305376at2759"/>